<dbReference type="EMBL" id="GBRH01248998">
    <property type="protein sequence ID" value="JAD48897.1"/>
    <property type="molecule type" value="Transcribed_RNA"/>
</dbReference>
<proteinExistence type="predicted"/>
<accession>A0A0A9AP69</accession>
<protein>
    <submittedName>
        <fullName evidence="1">Uncharacterized protein</fullName>
    </submittedName>
</protein>
<dbReference type="AlphaFoldDB" id="A0A0A9AP69"/>
<reference evidence="1" key="1">
    <citation type="submission" date="2014-09" db="EMBL/GenBank/DDBJ databases">
        <authorList>
            <person name="Magalhaes I.L.F."/>
            <person name="Oliveira U."/>
            <person name="Santos F.R."/>
            <person name="Vidigal T.H.D.A."/>
            <person name="Brescovit A.D."/>
            <person name="Santos A.J."/>
        </authorList>
    </citation>
    <scope>NUCLEOTIDE SEQUENCE</scope>
    <source>
        <tissue evidence="1">Shoot tissue taken approximately 20 cm above the soil surface</tissue>
    </source>
</reference>
<organism evidence="1">
    <name type="scientific">Arundo donax</name>
    <name type="common">Giant reed</name>
    <name type="synonym">Donax arundinaceus</name>
    <dbReference type="NCBI Taxonomy" id="35708"/>
    <lineage>
        <taxon>Eukaryota</taxon>
        <taxon>Viridiplantae</taxon>
        <taxon>Streptophyta</taxon>
        <taxon>Embryophyta</taxon>
        <taxon>Tracheophyta</taxon>
        <taxon>Spermatophyta</taxon>
        <taxon>Magnoliopsida</taxon>
        <taxon>Liliopsida</taxon>
        <taxon>Poales</taxon>
        <taxon>Poaceae</taxon>
        <taxon>PACMAD clade</taxon>
        <taxon>Arundinoideae</taxon>
        <taxon>Arundineae</taxon>
        <taxon>Arundo</taxon>
    </lineage>
</organism>
<reference evidence="1" key="2">
    <citation type="journal article" date="2015" name="Data Brief">
        <title>Shoot transcriptome of the giant reed, Arundo donax.</title>
        <authorList>
            <person name="Barrero R.A."/>
            <person name="Guerrero F.D."/>
            <person name="Moolhuijzen P."/>
            <person name="Goolsby J.A."/>
            <person name="Tidwell J."/>
            <person name="Bellgard S.E."/>
            <person name="Bellgard M.I."/>
        </authorList>
    </citation>
    <scope>NUCLEOTIDE SEQUENCE</scope>
    <source>
        <tissue evidence="1">Shoot tissue taken approximately 20 cm above the soil surface</tissue>
    </source>
</reference>
<evidence type="ECO:0000313" key="1">
    <source>
        <dbReference type="EMBL" id="JAD48897.1"/>
    </source>
</evidence>
<sequence>MDMPTGCQCPRCPTRREHTHKRP</sequence>
<name>A0A0A9AP69_ARUDO</name>